<dbReference type="GO" id="GO:0051903">
    <property type="term" value="F:S-(hydroxymethyl)glutathione dehydrogenase [NAD(P)+] activity"/>
    <property type="evidence" value="ECO:0007669"/>
    <property type="project" value="TreeGrafter"/>
</dbReference>
<dbReference type="Proteomes" id="UP000431401">
    <property type="component" value="Unassembled WGS sequence"/>
</dbReference>
<keyword evidence="2 6" id="KW-0479">Metal-binding</keyword>
<evidence type="ECO:0000256" key="6">
    <source>
        <dbReference type="RuleBase" id="RU361277"/>
    </source>
</evidence>
<dbReference type="SUPFAM" id="SSF50129">
    <property type="entry name" value="GroES-like"/>
    <property type="match status" value="1"/>
</dbReference>
<dbReference type="Pfam" id="PF08240">
    <property type="entry name" value="ADH_N"/>
    <property type="match status" value="1"/>
</dbReference>
<dbReference type="AlphaFoldDB" id="A0A7K0E0J3"/>
<dbReference type="GO" id="GO:0008270">
    <property type="term" value="F:zinc ion binding"/>
    <property type="evidence" value="ECO:0007669"/>
    <property type="project" value="InterPro"/>
</dbReference>
<dbReference type="GO" id="GO:0046294">
    <property type="term" value="P:formaldehyde catabolic process"/>
    <property type="evidence" value="ECO:0007669"/>
    <property type="project" value="TreeGrafter"/>
</dbReference>
<dbReference type="InterPro" id="IPR036291">
    <property type="entry name" value="NAD(P)-bd_dom_sf"/>
</dbReference>
<dbReference type="InterPro" id="IPR013149">
    <property type="entry name" value="ADH-like_C"/>
</dbReference>
<dbReference type="PANTHER" id="PTHR43880">
    <property type="entry name" value="ALCOHOL DEHYDROGENASE"/>
    <property type="match status" value="1"/>
</dbReference>
<organism evidence="8 9">
    <name type="scientific">Nocardia aurantia</name>
    <dbReference type="NCBI Taxonomy" id="2585199"/>
    <lineage>
        <taxon>Bacteria</taxon>
        <taxon>Bacillati</taxon>
        <taxon>Actinomycetota</taxon>
        <taxon>Actinomycetes</taxon>
        <taxon>Mycobacteriales</taxon>
        <taxon>Nocardiaceae</taxon>
        <taxon>Nocardia</taxon>
    </lineage>
</organism>
<evidence type="ECO:0000313" key="9">
    <source>
        <dbReference type="Proteomes" id="UP000431401"/>
    </source>
</evidence>
<dbReference type="PROSITE" id="PS00059">
    <property type="entry name" value="ADH_ZINC"/>
    <property type="match status" value="1"/>
</dbReference>
<evidence type="ECO:0000256" key="5">
    <source>
        <dbReference type="ARBA" id="ARBA00023027"/>
    </source>
</evidence>
<dbReference type="Pfam" id="PF00107">
    <property type="entry name" value="ADH_zinc_N"/>
    <property type="match status" value="1"/>
</dbReference>
<dbReference type="Gene3D" id="3.90.180.10">
    <property type="entry name" value="Medium-chain alcohol dehydrogenases, catalytic domain"/>
    <property type="match status" value="1"/>
</dbReference>
<dbReference type="SMART" id="SM00829">
    <property type="entry name" value="PKS_ER"/>
    <property type="match status" value="1"/>
</dbReference>
<keyword evidence="9" id="KW-1185">Reference proteome</keyword>
<keyword evidence="3 6" id="KW-0862">Zinc</keyword>
<dbReference type="InterPro" id="IPR002328">
    <property type="entry name" value="ADH_Zn_CS"/>
</dbReference>
<evidence type="ECO:0000256" key="4">
    <source>
        <dbReference type="ARBA" id="ARBA00023002"/>
    </source>
</evidence>
<keyword evidence="5" id="KW-0520">NAD</keyword>
<accession>A0A7K0E0J3</accession>
<dbReference type="InterPro" id="IPR011032">
    <property type="entry name" value="GroES-like_sf"/>
</dbReference>
<gene>
    <name evidence="8" type="ORF">NRB56_71950</name>
</gene>
<comment type="caution">
    <text evidence="8">The sequence shown here is derived from an EMBL/GenBank/DDBJ whole genome shotgun (WGS) entry which is preliminary data.</text>
</comment>
<reference evidence="8 9" key="1">
    <citation type="submission" date="2019-10" db="EMBL/GenBank/DDBJ databases">
        <title>Nocardia macrotermitis sp. nov. and Nocardia aurantia sp. nov., isolated from the gut of fungus growing-termite Macrotermes natalensis.</title>
        <authorList>
            <person name="Benndorf R."/>
            <person name="Schwitalla J."/>
            <person name="Martin K."/>
            <person name="De Beer W."/>
            <person name="Kaster A.-K."/>
            <person name="Vollmers J."/>
            <person name="Poulsen M."/>
            <person name="Beemelmanns C."/>
        </authorList>
    </citation>
    <scope>NUCLEOTIDE SEQUENCE [LARGE SCALE GENOMIC DNA]</scope>
    <source>
        <strain evidence="8 9">RB56</strain>
    </source>
</reference>
<dbReference type="SUPFAM" id="SSF51735">
    <property type="entry name" value="NAD(P)-binding Rossmann-fold domains"/>
    <property type="match status" value="1"/>
</dbReference>
<evidence type="ECO:0000256" key="3">
    <source>
        <dbReference type="ARBA" id="ARBA00022833"/>
    </source>
</evidence>
<proteinExistence type="inferred from homology"/>
<name>A0A7K0E0J3_9NOCA</name>
<evidence type="ECO:0000256" key="1">
    <source>
        <dbReference type="ARBA" id="ARBA00008072"/>
    </source>
</evidence>
<dbReference type="PANTHER" id="PTHR43880:SF12">
    <property type="entry name" value="ALCOHOL DEHYDROGENASE CLASS-3"/>
    <property type="match status" value="1"/>
</dbReference>
<dbReference type="Gene3D" id="3.40.50.720">
    <property type="entry name" value="NAD(P)-binding Rossmann-like Domain"/>
    <property type="match status" value="1"/>
</dbReference>
<dbReference type="InterPro" id="IPR013154">
    <property type="entry name" value="ADH-like_N"/>
</dbReference>
<dbReference type="RefSeq" id="WP_319944022.1">
    <property type="nucleotide sequence ID" value="NZ_WEGI01000021.1"/>
</dbReference>
<feature type="domain" description="Enoyl reductase (ER)" evidence="7">
    <location>
        <begin position="2"/>
        <end position="375"/>
    </location>
</feature>
<dbReference type="GO" id="GO:0005829">
    <property type="term" value="C:cytosol"/>
    <property type="evidence" value="ECO:0007669"/>
    <property type="project" value="TreeGrafter"/>
</dbReference>
<dbReference type="InterPro" id="IPR020843">
    <property type="entry name" value="ER"/>
</dbReference>
<protein>
    <submittedName>
        <fullName evidence="8">NDMA-dependent alcohol dehydrogenase</fullName>
        <ecNumber evidence="8">1.1.99.36</ecNumber>
    </submittedName>
</protein>
<sequence>MGSRKSLAAVVVGREQPWQVVEIDVSPPAAGEVLVEWAAAGLCHSDEHFRSGDRVGPGTDAAVYPMLGGHEAAGVVAEVGPGVTRFAVGDRVCASFSPTCGHCRYCVSGRGSLCNGNKDFMSRGQLADGEYRHHLDGEPLYLMAKLGTFAERTVVSDRSLLPIPDDLPFPAACLISCGVATGWGSAVETAGTRPGDIVVVVGCGGLGAAAVQGARNAGAAAIVAVEPFATRRDRAKTFGATHTAAAVADARSIVDELTWGQGADRVILTPSVVTPAILHDGLAITGKDGVLVVTGMGPFGETPVPLDIGAFALFSKQIRGSLFGGLDPRAAVPRLAELYRRGLLDIDSMITTYPLADINAALADQLEGRNVRGVLTMNGPR</sequence>
<dbReference type="EC" id="1.1.99.36" evidence="8"/>
<comment type="similarity">
    <text evidence="1 6">Belongs to the zinc-containing alcohol dehydrogenase family.</text>
</comment>
<dbReference type="EMBL" id="WEGI01000021">
    <property type="protein sequence ID" value="MQY31586.1"/>
    <property type="molecule type" value="Genomic_DNA"/>
</dbReference>
<keyword evidence="4 8" id="KW-0560">Oxidoreductase</keyword>
<evidence type="ECO:0000259" key="7">
    <source>
        <dbReference type="SMART" id="SM00829"/>
    </source>
</evidence>
<evidence type="ECO:0000313" key="8">
    <source>
        <dbReference type="EMBL" id="MQY31586.1"/>
    </source>
</evidence>
<comment type="cofactor">
    <cofactor evidence="6">
        <name>Zn(2+)</name>
        <dbReference type="ChEBI" id="CHEBI:29105"/>
    </cofactor>
</comment>
<evidence type="ECO:0000256" key="2">
    <source>
        <dbReference type="ARBA" id="ARBA00022723"/>
    </source>
</evidence>